<evidence type="ECO:0000313" key="2">
    <source>
        <dbReference type="Proteomes" id="UP000257109"/>
    </source>
</evidence>
<evidence type="ECO:0008006" key="3">
    <source>
        <dbReference type="Google" id="ProtNLM"/>
    </source>
</evidence>
<dbReference type="EMBL" id="QJKJ01014742">
    <property type="protein sequence ID" value="RDX63731.1"/>
    <property type="molecule type" value="Genomic_DNA"/>
</dbReference>
<reference evidence="1" key="1">
    <citation type="submission" date="2018-05" db="EMBL/GenBank/DDBJ databases">
        <title>Draft genome of Mucuna pruriens seed.</title>
        <authorList>
            <person name="Nnadi N.E."/>
            <person name="Vos R."/>
            <person name="Hasami M.H."/>
            <person name="Devisetty U.K."/>
            <person name="Aguiy J.C."/>
        </authorList>
    </citation>
    <scope>NUCLEOTIDE SEQUENCE [LARGE SCALE GENOMIC DNA]</scope>
    <source>
        <strain evidence="1">JCA_2017</strain>
    </source>
</reference>
<gene>
    <name evidence="1" type="ORF">CR513_57807</name>
</gene>
<dbReference type="Proteomes" id="UP000257109">
    <property type="component" value="Unassembled WGS sequence"/>
</dbReference>
<protein>
    <recommendedName>
        <fullName evidence="3">GAG-pre-integrase domain-containing protein</fullName>
    </recommendedName>
</protein>
<comment type="caution">
    <text evidence="1">The sequence shown here is derived from an EMBL/GenBank/DDBJ whole genome shotgun (WGS) entry which is preliminary data.</text>
</comment>
<proteinExistence type="predicted"/>
<name>A0A371ECG9_MUCPR</name>
<evidence type="ECO:0000313" key="1">
    <source>
        <dbReference type="EMBL" id="RDX63731.1"/>
    </source>
</evidence>
<dbReference type="AlphaFoldDB" id="A0A371ECG9"/>
<keyword evidence="2" id="KW-1185">Reference proteome</keyword>
<feature type="non-terminal residue" evidence="1">
    <location>
        <position position="1"/>
    </location>
</feature>
<sequence length="91" mass="10466">MEHRFLKRNIKSILNRRPTTNQSLWIIDLGASNHIYVTLDANSFVIQEYGTGHESLGLYYLEMSPSMSCDVVSSPKLLHEQFGHPKFSKLK</sequence>
<accession>A0A371ECG9</accession>
<organism evidence="1 2">
    <name type="scientific">Mucuna pruriens</name>
    <name type="common">Velvet bean</name>
    <name type="synonym">Dolichos pruriens</name>
    <dbReference type="NCBI Taxonomy" id="157652"/>
    <lineage>
        <taxon>Eukaryota</taxon>
        <taxon>Viridiplantae</taxon>
        <taxon>Streptophyta</taxon>
        <taxon>Embryophyta</taxon>
        <taxon>Tracheophyta</taxon>
        <taxon>Spermatophyta</taxon>
        <taxon>Magnoliopsida</taxon>
        <taxon>eudicotyledons</taxon>
        <taxon>Gunneridae</taxon>
        <taxon>Pentapetalae</taxon>
        <taxon>rosids</taxon>
        <taxon>fabids</taxon>
        <taxon>Fabales</taxon>
        <taxon>Fabaceae</taxon>
        <taxon>Papilionoideae</taxon>
        <taxon>50 kb inversion clade</taxon>
        <taxon>NPAAA clade</taxon>
        <taxon>indigoferoid/millettioid clade</taxon>
        <taxon>Phaseoleae</taxon>
        <taxon>Mucuna</taxon>
    </lineage>
</organism>